<feature type="compositionally biased region" description="Gly residues" evidence="2">
    <location>
        <begin position="376"/>
        <end position="391"/>
    </location>
</feature>
<protein>
    <recommendedName>
        <fullName evidence="3">Peroxisome membrane anchor protein Pex14p N-terminal domain-containing protein</fullName>
    </recommendedName>
</protein>
<dbReference type="CDD" id="cd09212">
    <property type="entry name" value="PUB"/>
    <property type="match status" value="1"/>
</dbReference>
<feature type="compositionally biased region" description="Low complexity" evidence="2">
    <location>
        <begin position="832"/>
        <end position="846"/>
    </location>
</feature>
<dbReference type="Gene3D" id="1.20.58.2190">
    <property type="match status" value="1"/>
</dbReference>
<evidence type="ECO:0000259" key="3">
    <source>
        <dbReference type="Pfam" id="PF04695"/>
    </source>
</evidence>
<keyword evidence="1" id="KW-0175">Coiled coil</keyword>
<comment type="caution">
    <text evidence="4">The sequence shown here is derived from an EMBL/GenBank/DDBJ whole genome shotgun (WGS) entry which is preliminary data.</text>
</comment>
<evidence type="ECO:0000256" key="1">
    <source>
        <dbReference type="SAM" id="Coils"/>
    </source>
</evidence>
<feature type="region of interest" description="Disordered" evidence="2">
    <location>
        <begin position="374"/>
        <end position="467"/>
    </location>
</feature>
<dbReference type="SUPFAM" id="SSF143503">
    <property type="entry name" value="PUG domain-like"/>
    <property type="match status" value="1"/>
</dbReference>
<organism evidence="4 5">
    <name type="scientific">Symbiodinium necroappetens</name>
    <dbReference type="NCBI Taxonomy" id="1628268"/>
    <lineage>
        <taxon>Eukaryota</taxon>
        <taxon>Sar</taxon>
        <taxon>Alveolata</taxon>
        <taxon>Dinophyceae</taxon>
        <taxon>Suessiales</taxon>
        <taxon>Symbiodiniaceae</taxon>
        <taxon>Symbiodinium</taxon>
    </lineage>
</organism>
<dbReference type="Proteomes" id="UP000601435">
    <property type="component" value="Unassembled WGS sequence"/>
</dbReference>
<dbReference type="InterPro" id="IPR036339">
    <property type="entry name" value="PUB-like_dom_sf"/>
</dbReference>
<dbReference type="AlphaFoldDB" id="A0A812ZYZ1"/>
<feature type="compositionally biased region" description="Low complexity" evidence="2">
    <location>
        <begin position="928"/>
        <end position="956"/>
    </location>
</feature>
<dbReference type="Pfam" id="PF04695">
    <property type="entry name" value="Pex14_N"/>
    <property type="match status" value="1"/>
</dbReference>
<accession>A0A812ZYZ1</accession>
<keyword evidence="5" id="KW-1185">Reference proteome</keyword>
<dbReference type="InterPro" id="IPR036388">
    <property type="entry name" value="WH-like_DNA-bd_sf"/>
</dbReference>
<feature type="coiled-coil region" evidence="1">
    <location>
        <begin position="540"/>
        <end position="574"/>
    </location>
</feature>
<proteinExistence type="predicted"/>
<feature type="compositionally biased region" description="Low complexity" evidence="2">
    <location>
        <begin position="641"/>
        <end position="653"/>
    </location>
</feature>
<dbReference type="Gene3D" id="1.10.10.10">
    <property type="entry name" value="Winged helix-like DNA-binding domain superfamily/Winged helix DNA-binding domain"/>
    <property type="match status" value="1"/>
</dbReference>
<evidence type="ECO:0000313" key="4">
    <source>
        <dbReference type="EMBL" id="CAE7843452.1"/>
    </source>
</evidence>
<evidence type="ECO:0000256" key="2">
    <source>
        <dbReference type="SAM" id="MobiDB-lite"/>
    </source>
</evidence>
<gene>
    <name evidence="4" type="ORF">SNEC2469_LOCUS25746</name>
</gene>
<feature type="compositionally biased region" description="Low complexity" evidence="2">
    <location>
        <begin position="786"/>
        <end position="819"/>
    </location>
</feature>
<evidence type="ECO:0000313" key="5">
    <source>
        <dbReference type="Proteomes" id="UP000601435"/>
    </source>
</evidence>
<feature type="compositionally biased region" description="Pro residues" evidence="2">
    <location>
        <begin position="872"/>
        <end position="888"/>
    </location>
</feature>
<sequence>MRPRTFQALFTRAGCFRAEGRLAEAVDDFATACRYDATLADAKKEWLQAHKELAKATGDHQHFSRVEVLALVAEMNRAHTAVQEAISELGQRLLLAMRERQMEQHLPFLAAHELVRQHGLPADPILDFDLTAEAFQELLGHFEDDDEVMESAQSMLHPPGRGDPARARQITIPQILEAHKVMVQELETLLSQFKNLSAQELDRVDCKASSRSLLIWSSAVLTRPELIEATAELQTYLGVSRLQLQPEDVEEAILTNEMELQNDADFVKCSEAFLQVTNLLSIPPPVPPAFGHFQEDLASLMQELLTAAAELSKKFHLTHKLAPAEGGSREELIEMAVSFLSQTAARPAAEKDKFLADKGLSPDDIQEAYRRLEQRGSGGPGGRQSGPGQGHGPQPPGGPQPSGPQAPTGPAPPSSPLPPRRPQLPAPTYPSPSPGYQAMPPPYPSGSPYQAPPVPPFAMPPMLYQGYPPEPPSGGPWWAWLLGGLGAGLVGTFLVNPFKPEDFNFSEAASWLSDGSLPAPKSAEPLESGKSDPTPQADGKASLEELLALLRKQSEEAKNNVEMCAKTLQTTQEQHQKMFAEMQKALQTVVTQKSSKPQTMELSASTIQALAAMIQGAGSDGTSSKSLHAVASAPALATKCSSPSGPASPAPAGQPRSVRDFFDATNGCLQKLVAESNSKAEAAKSLSTLAMVLLNLLKDPSSEKNRKVNTSSSRFSEIFRNNSAAAKLLQLAGFNFQHPNFVFGDQAEQNTEDAQRTLELVQDAQRNLDQTWASRPEPQAVPLGEAAPAPGAAASASTPAPAPAAAPAAARPWARPSAAQQWASQARDIQSEEAAQASTSAGSSSAPPGPTPAHPAETLPPAIAHPAEAPGPAAPVPHLPNPTPPLLTGPPMQQQHMHLPIAHPAQAAAVVTAAHPAEGMSQPPAQPQPAAHPAETPQAAHPAESQNPLAAQAAHPAEAHAAHPAEVPMVHPAESTHAEIAAPVDSGASEEPQSGG</sequence>
<feature type="domain" description="Peroxisome membrane anchor protein Pex14p N-terminal" evidence="3">
    <location>
        <begin position="329"/>
        <end position="368"/>
    </location>
</feature>
<feature type="compositionally biased region" description="Low complexity" evidence="2">
    <location>
        <begin position="860"/>
        <end position="871"/>
    </location>
</feature>
<feature type="region of interest" description="Disordered" evidence="2">
    <location>
        <begin position="516"/>
        <end position="538"/>
    </location>
</feature>
<dbReference type="InterPro" id="IPR006785">
    <property type="entry name" value="Pex14_N"/>
</dbReference>
<dbReference type="EMBL" id="CAJNJA010051208">
    <property type="protein sequence ID" value="CAE7843452.1"/>
    <property type="molecule type" value="Genomic_DNA"/>
</dbReference>
<feature type="compositionally biased region" description="Low complexity" evidence="2">
    <location>
        <begin position="964"/>
        <end position="973"/>
    </location>
</feature>
<dbReference type="OrthoDB" id="448035at2759"/>
<feature type="compositionally biased region" description="Pro residues" evidence="2">
    <location>
        <begin position="393"/>
        <end position="459"/>
    </location>
</feature>
<reference evidence="4" key="1">
    <citation type="submission" date="2021-02" db="EMBL/GenBank/DDBJ databases">
        <authorList>
            <person name="Dougan E. K."/>
            <person name="Rhodes N."/>
            <person name="Thang M."/>
            <person name="Chan C."/>
        </authorList>
    </citation>
    <scope>NUCLEOTIDE SEQUENCE</scope>
</reference>
<name>A0A812ZYZ1_9DINO</name>
<feature type="region of interest" description="Disordered" evidence="2">
    <location>
        <begin position="637"/>
        <end position="658"/>
    </location>
</feature>
<feature type="compositionally biased region" description="Low complexity" evidence="2">
    <location>
        <begin position="902"/>
        <end position="917"/>
    </location>
</feature>
<feature type="region of interest" description="Disordered" evidence="2">
    <location>
        <begin position="777"/>
        <end position="996"/>
    </location>
</feature>